<evidence type="ECO:0000313" key="2">
    <source>
        <dbReference type="Proteomes" id="UP000789405"/>
    </source>
</evidence>
<sequence>FFNIENIETSIDLNLNIEIEYSNSDELSDEKYNEPLELYEEQLFKTTKKAYAKVKTFTNLYGFRIQKRCVEKDANTGYEISRMFLY</sequence>
<name>A0A9N9IAP7_9GLOM</name>
<gene>
    <name evidence="1" type="ORF">DERYTH_LOCUS14852</name>
</gene>
<evidence type="ECO:0000313" key="1">
    <source>
        <dbReference type="EMBL" id="CAG8727699.1"/>
    </source>
</evidence>
<accession>A0A9N9IAP7</accession>
<proteinExistence type="predicted"/>
<comment type="caution">
    <text evidence="1">The sequence shown here is derived from an EMBL/GenBank/DDBJ whole genome shotgun (WGS) entry which is preliminary data.</text>
</comment>
<dbReference type="OrthoDB" id="2485392at2759"/>
<dbReference type="AlphaFoldDB" id="A0A9N9IAP7"/>
<dbReference type="Proteomes" id="UP000789405">
    <property type="component" value="Unassembled WGS sequence"/>
</dbReference>
<dbReference type="EMBL" id="CAJVPY010011528">
    <property type="protein sequence ID" value="CAG8727699.1"/>
    <property type="molecule type" value="Genomic_DNA"/>
</dbReference>
<keyword evidence="2" id="KW-1185">Reference proteome</keyword>
<feature type="non-terminal residue" evidence="1">
    <location>
        <position position="1"/>
    </location>
</feature>
<organism evidence="1 2">
    <name type="scientific">Dentiscutata erythropus</name>
    <dbReference type="NCBI Taxonomy" id="1348616"/>
    <lineage>
        <taxon>Eukaryota</taxon>
        <taxon>Fungi</taxon>
        <taxon>Fungi incertae sedis</taxon>
        <taxon>Mucoromycota</taxon>
        <taxon>Glomeromycotina</taxon>
        <taxon>Glomeromycetes</taxon>
        <taxon>Diversisporales</taxon>
        <taxon>Gigasporaceae</taxon>
        <taxon>Dentiscutata</taxon>
    </lineage>
</organism>
<protein>
    <submittedName>
        <fullName evidence="1">23089_t:CDS:1</fullName>
    </submittedName>
</protein>
<reference evidence="1" key="1">
    <citation type="submission" date="2021-06" db="EMBL/GenBank/DDBJ databases">
        <authorList>
            <person name="Kallberg Y."/>
            <person name="Tangrot J."/>
            <person name="Rosling A."/>
        </authorList>
    </citation>
    <scope>NUCLEOTIDE SEQUENCE</scope>
    <source>
        <strain evidence="1">MA453B</strain>
    </source>
</reference>